<comment type="caution">
    <text evidence="3">The sequence shown here is derived from an EMBL/GenBank/DDBJ whole genome shotgun (WGS) entry which is preliminary data.</text>
</comment>
<dbReference type="EMBL" id="JANPWZ010001061">
    <property type="protein sequence ID" value="KAJ3569176.1"/>
    <property type="molecule type" value="Genomic_DNA"/>
</dbReference>
<dbReference type="AlphaFoldDB" id="A0A9W8TKD2"/>
<dbReference type="InterPro" id="IPR005084">
    <property type="entry name" value="CBM6"/>
</dbReference>
<proteinExistence type="predicted"/>
<keyword evidence="1" id="KW-0732">Signal</keyword>
<dbReference type="CDD" id="cd04086">
    <property type="entry name" value="CBM35_mannanase-like"/>
    <property type="match status" value="1"/>
</dbReference>
<evidence type="ECO:0000259" key="2">
    <source>
        <dbReference type="PROSITE" id="PS51175"/>
    </source>
</evidence>
<dbReference type="Proteomes" id="UP001148614">
    <property type="component" value="Unassembled WGS sequence"/>
</dbReference>
<dbReference type="PROSITE" id="PS51175">
    <property type="entry name" value="CBM6"/>
    <property type="match status" value="1"/>
</dbReference>
<feature type="domain" description="CBM6" evidence="2">
    <location>
        <begin position="28"/>
        <end position="136"/>
    </location>
</feature>
<accession>A0A9W8TKD2</accession>
<dbReference type="InterPro" id="IPR008979">
    <property type="entry name" value="Galactose-bd-like_sf"/>
</dbReference>
<dbReference type="GO" id="GO:0030246">
    <property type="term" value="F:carbohydrate binding"/>
    <property type="evidence" value="ECO:0007669"/>
    <property type="project" value="InterPro"/>
</dbReference>
<name>A0A9W8TKD2_9PEZI</name>
<dbReference type="Pfam" id="PF16990">
    <property type="entry name" value="CBM_35"/>
    <property type="match status" value="1"/>
</dbReference>
<evidence type="ECO:0000256" key="1">
    <source>
        <dbReference type="SAM" id="SignalP"/>
    </source>
</evidence>
<protein>
    <recommendedName>
        <fullName evidence="2">CBM6 domain-containing protein</fullName>
    </recommendedName>
</protein>
<feature type="signal peptide" evidence="1">
    <location>
        <begin position="1"/>
        <end position="18"/>
    </location>
</feature>
<dbReference type="SUPFAM" id="SSF49785">
    <property type="entry name" value="Galactose-binding domain-like"/>
    <property type="match status" value="1"/>
</dbReference>
<dbReference type="Gene3D" id="2.60.120.260">
    <property type="entry name" value="Galactose-binding domain-like"/>
    <property type="match status" value="1"/>
</dbReference>
<organism evidence="3 4">
    <name type="scientific">Xylaria arbuscula</name>
    <dbReference type="NCBI Taxonomy" id="114810"/>
    <lineage>
        <taxon>Eukaryota</taxon>
        <taxon>Fungi</taxon>
        <taxon>Dikarya</taxon>
        <taxon>Ascomycota</taxon>
        <taxon>Pezizomycotina</taxon>
        <taxon>Sordariomycetes</taxon>
        <taxon>Xylariomycetidae</taxon>
        <taxon>Xylariales</taxon>
        <taxon>Xylariaceae</taxon>
        <taxon>Xylaria</taxon>
    </lineage>
</organism>
<sequence>MLRLGVALSAALALSAEARTVGRRQDAQIYEAEDAVLTGVAVDTAQAGYSGTGYVGGFDEAADTITFTINSDSAQLYDLSIRYAGIYGAKVTTVVLNGGARTDVSLDETTEFTTASGGQILLNEGDNTIDIVSNWG</sequence>
<dbReference type="VEuPathDB" id="FungiDB:F4678DRAFT_463615"/>
<reference evidence="3" key="1">
    <citation type="submission" date="2022-07" db="EMBL/GenBank/DDBJ databases">
        <title>Genome Sequence of Xylaria arbuscula.</title>
        <authorList>
            <person name="Buettner E."/>
        </authorList>
    </citation>
    <scope>NUCLEOTIDE SEQUENCE</scope>
    <source>
        <strain evidence="3">VT107</strain>
    </source>
</reference>
<gene>
    <name evidence="3" type="ORF">NPX13_g6172</name>
</gene>
<evidence type="ECO:0000313" key="4">
    <source>
        <dbReference type="Proteomes" id="UP001148614"/>
    </source>
</evidence>
<keyword evidence="4" id="KW-1185">Reference proteome</keyword>
<evidence type="ECO:0000313" key="3">
    <source>
        <dbReference type="EMBL" id="KAJ3569176.1"/>
    </source>
</evidence>
<feature type="chain" id="PRO_5040911411" description="CBM6 domain-containing protein" evidence="1">
    <location>
        <begin position="19"/>
        <end position="136"/>
    </location>
</feature>